<accession>A0A3Q4GQX0</accession>
<evidence type="ECO:0000313" key="2">
    <source>
        <dbReference type="Ensembl" id="ENSNBRP00000009373.1"/>
    </source>
</evidence>
<keyword evidence="3" id="KW-1185">Reference proteome</keyword>
<evidence type="ECO:0000256" key="1">
    <source>
        <dbReference type="SAM" id="Coils"/>
    </source>
</evidence>
<dbReference type="PANTHER" id="PTHR33331">
    <property type="entry name" value="COILED-COIL DOMAIN-CONTAINING PROTEIN 162"/>
    <property type="match status" value="1"/>
</dbReference>
<protein>
    <submittedName>
        <fullName evidence="2">Uncharacterized protein</fullName>
    </submittedName>
</protein>
<dbReference type="OMA" id="VLCTTDC"/>
<reference evidence="2" key="1">
    <citation type="submission" date="2025-08" db="UniProtKB">
        <authorList>
            <consortium name="Ensembl"/>
        </authorList>
    </citation>
    <scope>IDENTIFICATION</scope>
</reference>
<evidence type="ECO:0000313" key="3">
    <source>
        <dbReference type="Proteomes" id="UP000261580"/>
    </source>
</evidence>
<organism evidence="2 3">
    <name type="scientific">Neolamprologus brichardi</name>
    <name type="common">Fairy cichlid</name>
    <name type="synonym">Lamprologus brichardi</name>
    <dbReference type="NCBI Taxonomy" id="32507"/>
    <lineage>
        <taxon>Eukaryota</taxon>
        <taxon>Metazoa</taxon>
        <taxon>Chordata</taxon>
        <taxon>Craniata</taxon>
        <taxon>Vertebrata</taxon>
        <taxon>Euteleostomi</taxon>
        <taxon>Actinopterygii</taxon>
        <taxon>Neopterygii</taxon>
        <taxon>Teleostei</taxon>
        <taxon>Neoteleostei</taxon>
        <taxon>Acanthomorphata</taxon>
        <taxon>Ovalentaria</taxon>
        <taxon>Cichlomorphae</taxon>
        <taxon>Cichliformes</taxon>
        <taxon>Cichlidae</taxon>
        <taxon>African cichlids</taxon>
        <taxon>Pseudocrenilabrinae</taxon>
        <taxon>Lamprologini</taxon>
        <taxon>Neolamprologus</taxon>
    </lineage>
</organism>
<dbReference type="Bgee" id="ENSNBRG00000007315">
    <property type="expression patterns" value="Expressed in brain"/>
</dbReference>
<keyword evidence="1" id="KW-0175">Coiled coil</keyword>
<dbReference type="PANTHER" id="PTHR33331:SF13">
    <property type="entry name" value="COILED-COIL DOMAIN CONTAINING 162"/>
    <property type="match status" value="1"/>
</dbReference>
<dbReference type="AlphaFoldDB" id="A0A3Q4GQX0"/>
<dbReference type="GeneTree" id="ENSGT00940000169346"/>
<proteinExistence type="predicted"/>
<dbReference type="Proteomes" id="UP000261580">
    <property type="component" value="Unassembled WGS sequence"/>
</dbReference>
<dbReference type="Ensembl" id="ENSNBRT00000009640.1">
    <property type="protein sequence ID" value="ENSNBRP00000009373.1"/>
    <property type="gene ID" value="ENSNBRG00000007315.1"/>
</dbReference>
<feature type="coiled-coil region" evidence="1">
    <location>
        <begin position="269"/>
        <end position="303"/>
    </location>
</feature>
<reference evidence="2" key="2">
    <citation type="submission" date="2025-09" db="UniProtKB">
        <authorList>
            <consortium name="Ensembl"/>
        </authorList>
    </citation>
    <scope>IDENTIFICATION</scope>
</reference>
<name>A0A3Q4GQX0_NEOBR</name>
<dbReference type="InterPro" id="IPR040401">
    <property type="entry name" value="CCDC162"/>
</dbReference>
<sequence>MQLCLSSLSSRSRLQANAAILGVSLLMEDVLNGGREAEPVRLHGNKDDLQHSGTPNEVTTVSNKVIPVTLPPIIHFVFRDEIFYPSMRALAKQMDKEHHYEVLISGTQSLLPPPGASEVDVKAWQLHLLMESTECDMIRAVQRKMSRELTLVLSEKTQQDNRLPTELWKRSQMKYSLSREQPQMVETFIQQLMQGFSPKATFLHVSRDHLQQCLTHLGSSVMERERQCFLLYSQFYEQILQQHTRLLYQREQVHVLLLSSINPQVADLCRGMMLEVSALRAQVAHLEEEKINLEEQLGLTFKERYHPLVRHLFSTCIQLKVKEQGPLLKVGFWRLTAHVEVFKSHFAPIDFLIHVKLCIFSFDSGKKELQVFRHRSAREARSRQELDAHRVQTLEQMRADMEDRDRQLRALGEQLDRGSRINRLQRERSAKEIRQVCMLINVLCTTDCRLHPLFMS</sequence>